<reference evidence="14" key="1">
    <citation type="submission" date="2021-05" db="EMBL/GenBank/DDBJ databases">
        <authorList>
            <person name="Khan N."/>
        </authorList>
    </citation>
    <scope>NUCLEOTIDE SEQUENCE</scope>
</reference>
<dbReference type="FunFam" id="3.40.50.300:FF:001660">
    <property type="entry name" value="NF-X1 finger and helicase protein, putative"/>
    <property type="match status" value="1"/>
</dbReference>
<keyword evidence="8" id="KW-0391">Immunity</keyword>
<dbReference type="GO" id="GO:0002376">
    <property type="term" value="P:immune system process"/>
    <property type="evidence" value="ECO:0007669"/>
    <property type="project" value="UniProtKB-KW"/>
</dbReference>
<evidence type="ECO:0000256" key="2">
    <source>
        <dbReference type="ARBA" id="ARBA00022490"/>
    </source>
</evidence>
<keyword evidence="10" id="KW-0175">Coiled coil</keyword>
<dbReference type="CDD" id="cd17936">
    <property type="entry name" value="EEXXEc_NFX1"/>
    <property type="match status" value="1"/>
</dbReference>
<evidence type="ECO:0000259" key="12">
    <source>
        <dbReference type="PROSITE" id="PS50103"/>
    </source>
</evidence>
<keyword evidence="6" id="KW-0547">Nucleotide-binding</keyword>
<dbReference type="GO" id="GO:0004386">
    <property type="term" value="F:helicase activity"/>
    <property type="evidence" value="ECO:0007669"/>
    <property type="project" value="InterPro"/>
</dbReference>
<keyword evidence="4" id="KW-0677">Repeat</keyword>
<dbReference type="InterPro" id="IPR047187">
    <property type="entry name" value="SF1_C_Upf1"/>
</dbReference>
<keyword evidence="6" id="KW-0378">Hydrolase</keyword>
<evidence type="ECO:0008006" key="16">
    <source>
        <dbReference type="Google" id="ProtNLM"/>
    </source>
</evidence>
<dbReference type="EMBL" id="CAJSTJ010000140">
    <property type="protein sequence ID" value="CAG7561173.1"/>
    <property type="molecule type" value="Genomic_DNA"/>
</dbReference>
<evidence type="ECO:0000256" key="5">
    <source>
        <dbReference type="ARBA" id="ARBA00022771"/>
    </source>
</evidence>
<proteinExistence type="predicted"/>
<feature type="domain" description="RZ-type" evidence="13">
    <location>
        <begin position="1760"/>
        <end position="1842"/>
    </location>
</feature>
<evidence type="ECO:0000256" key="1">
    <source>
        <dbReference type="ARBA" id="ARBA00004496"/>
    </source>
</evidence>
<comment type="caution">
    <text evidence="14">The sequence shown here is derived from an EMBL/GenBank/DDBJ whole genome shotgun (WGS) entry which is preliminary data.</text>
</comment>
<evidence type="ECO:0000256" key="3">
    <source>
        <dbReference type="ARBA" id="ARBA00022723"/>
    </source>
</evidence>
<dbReference type="GO" id="GO:0031048">
    <property type="term" value="P:regulatory ncRNA-mediated heterochromatin formation"/>
    <property type="evidence" value="ECO:0007669"/>
    <property type="project" value="TreeGrafter"/>
</dbReference>
<sequence length="1874" mass="208155">MWRGRGGGVGTGQNSRTKSCFHFQRGQCRFGTNCNFLHDTSSTTDNSIAMPPVPLATANPRRKYMTWKVMVRKPPPGFRTTSGAKEYHKFWKRALEILDDDDVEQHQDVARDLANDNFHGQRFILDTAENGSSNARESLPTSYVLLQVITHKNLTDSLSIEASVATLFRSFAGANGERGLALLNSMCEQALESSELFSELLGATIQTVLRVMVMTLSQLLNREPRAQFCDDLPDLIEQMDKLIAMAAEDASPKELHDLSTRFKLLKRGVTAARDRLATAEDSSGNPKDFRSIASTFPKDMEIPGGRHDNDFADTNKIAILPTHDEITSEHQEYLPSTNFTEPHVLDEPLQRHIDSMFRLVRHDILSPVKDILRDLLQSEDLLSGRLSNPDPQAQVYLQSSIKMLSSSKKFGTEAVMSFQPPTNMLNKTSAQQKVWWKASPRLGQGTLVCFVSPTPGHTSLLFLQVTSKRTDHEPRDDDDDGKSNVTPLQGLPSVTVKLADHNRDDLCLLAKLYTTNATGVLVDFNGVILDTFVPILNNLKRIKREDQIAFQQWILPCPAEDQSVTTPVYARTLDFDFSLRAITKDKAIDLSLDPENPEGLDIRDLEEATGLDQGQCHGLVGALTREYALIQGPPGTGKSYLGVQILRVLLAAKQKAHLGPIVIVCYTNHALDQFLKHLLDVGISRIIRIGGRSVAPELAGLNLRVVSQDTAKTYAERSTLSGAFRQIESSTCIASEATESLSHARKRFTWPFLSGFLAVEYPQIHEQFEANANDGYTLHGGDPLEVWIGSQTQENSAETPNTDLNSLEMKAEEDIHSLATWERRALVNDWARRHEEEQTDVLFEAMDEYEEQQKNIKRTHDGANQRTLQQVEVIGLTTTSLAGRIDLLRSVKPKVLICEEAGEVKEVDIISTLMPSLEHCIQIGDHQQLRPQINNFDLSLESSSGQKWQLDRSQFERRAEGEPGLDPSPFTQLNIQRRMRPEVSQLIRGVYPNLVDHESVLNTPDVVGMLDNVFWLDHSHPQDVGGDGTRIKSHSNRWESNMATALVRHLVRQGEYRAEDIALLTPYTGQLQQLRTALSSDFEICLGDRDREQLSHEEFIDDTSSKKPIEKKKLLKTIRLATVDNFQGEEAKVIIVSLVRSNAERQVGFLRTENRINVLLSRAKHGMYLIGNAATYLNVTMWADVYEILEKSNAVGTELKLCCPRHPETPIVCSEPEHFAIRSPEGGCALPCSRRLEPCGHKCQATCHSEAMHEAFACARACPRIRTTCNHPCPKLCGERCGSCFVNVHDVELPCGHIVETMACDQAQNPEVFQCTAAVERIHPRCGHVVTVKCHEIGSTVLPQCKQPCTDILPCGHECSGTCSGCQSGTHPKCVKRCDRSFSTCNHRCMQRCHTGENCGPCKEPCEVCSRKKADRVDLLEFRSYAEIDLDESPILVLGCGHFLTSETLDGLVGLDEVYMKDGFGNFTGLKNITGSLAQTTPSCPDCKRTIRQFATKRYNRVINRAVMDDICKRFLIKGQTALEKLNHKLVKVEAALAASRRSASMALHHTATTFFRERHSGIKTLENSAIYLQQVIGEENQPAKKLINAIATSRPAVAGGSSSITQLMEALKLSRSAPDDQLLLSARLAILEAQQIQLMDAFMVSKSQGKNVHKNALDLPATDKWFKTCQELMEEAKEAKLPRVFIAATLAFAKIARAATWSAKSERNPTGDQDTDHIETARTLLGDASFFCLSLGDSDVLTKRLEDMMELYEPRVEEVTPEELASIRSAMVTGPHGMATHSGHWYNCINGHPFAIGECGMPMETARCPECGAAIGGANHRVAKGVSRAENMETPAEEVRREGENADQSVGRRVGEPIGTFGGQPVEEGCVVM</sequence>
<dbReference type="Proteomes" id="UP000693738">
    <property type="component" value="Unassembled WGS sequence"/>
</dbReference>
<accession>A0A8J2NE18</accession>
<feature type="region of interest" description="Disordered" evidence="11">
    <location>
        <begin position="1830"/>
        <end position="1860"/>
    </location>
</feature>
<dbReference type="InterPro" id="IPR000967">
    <property type="entry name" value="Znf_NFX1"/>
</dbReference>
<dbReference type="Pfam" id="PF13086">
    <property type="entry name" value="AAA_11"/>
    <property type="match status" value="1"/>
</dbReference>
<keyword evidence="2" id="KW-0963">Cytoplasm</keyword>
<dbReference type="PANTHER" id="PTHR10887:SF445">
    <property type="entry name" value="NFX1-TYPE ZINC FINGER-CONTAINING PROTEIN 1"/>
    <property type="match status" value="1"/>
</dbReference>
<gene>
    <name evidence="14" type="ORF">FEQUK3_LOCUS6874</name>
</gene>
<evidence type="ECO:0000256" key="10">
    <source>
        <dbReference type="SAM" id="Coils"/>
    </source>
</evidence>
<dbReference type="GO" id="GO:0005737">
    <property type="term" value="C:cytoplasm"/>
    <property type="evidence" value="ECO:0007669"/>
    <property type="project" value="UniProtKB-SubCell"/>
</dbReference>
<evidence type="ECO:0000256" key="4">
    <source>
        <dbReference type="ARBA" id="ARBA00022737"/>
    </source>
</evidence>
<keyword evidence="5 9" id="KW-0863">Zinc-finger</keyword>
<keyword evidence="7 9" id="KW-0862">Zinc</keyword>
<evidence type="ECO:0000256" key="9">
    <source>
        <dbReference type="PROSITE-ProRule" id="PRU00723"/>
    </source>
</evidence>
<dbReference type="InterPro" id="IPR046439">
    <property type="entry name" value="ZF_RZ_dom"/>
</dbReference>
<dbReference type="Pfam" id="PF20173">
    <property type="entry name" value="ZnF_RZ-type"/>
    <property type="match status" value="1"/>
</dbReference>
<dbReference type="Pfam" id="PF13087">
    <property type="entry name" value="AAA_12"/>
    <property type="match status" value="1"/>
</dbReference>
<evidence type="ECO:0000256" key="6">
    <source>
        <dbReference type="ARBA" id="ARBA00022806"/>
    </source>
</evidence>
<dbReference type="PROSITE" id="PS51981">
    <property type="entry name" value="ZF_RZ"/>
    <property type="match status" value="1"/>
</dbReference>
<dbReference type="InterPro" id="IPR041679">
    <property type="entry name" value="DNA2/NAM7-like_C"/>
</dbReference>
<dbReference type="PANTHER" id="PTHR10887">
    <property type="entry name" value="DNA2/NAM7 HELICASE FAMILY"/>
    <property type="match status" value="1"/>
</dbReference>
<dbReference type="CDD" id="cd06008">
    <property type="entry name" value="NF-X1-zinc-finger"/>
    <property type="match status" value="2"/>
</dbReference>
<dbReference type="GO" id="GO:0008270">
    <property type="term" value="F:zinc ion binding"/>
    <property type="evidence" value="ECO:0007669"/>
    <property type="project" value="UniProtKB-KW"/>
</dbReference>
<dbReference type="GO" id="GO:0031380">
    <property type="term" value="C:nuclear RNA-directed RNA polymerase complex"/>
    <property type="evidence" value="ECO:0007669"/>
    <property type="project" value="TreeGrafter"/>
</dbReference>
<feature type="coiled-coil region" evidence="10">
    <location>
        <begin position="832"/>
        <end position="866"/>
    </location>
</feature>
<keyword evidence="6" id="KW-0347">Helicase</keyword>
<dbReference type="SMART" id="SM00356">
    <property type="entry name" value="ZnF_C3H1"/>
    <property type="match status" value="1"/>
</dbReference>
<feature type="region of interest" description="Disordered" evidence="11">
    <location>
        <begin position="467"/>
        <end position="488"/>
    </location>
</feature>
<evidence type="ECO:0000259" key="13">
    <source>
        <dbReference type="PROSITE" id="PS51981"/>
    </source>
</evidence>
<dbReference type="InterPro" id="IPR041677">
    <property type="entry name" value="DNA2/NAM7_AAA_11"/>
</dbReference>
<dbReference type="PROSITE" id="PS50103">
    <property type="entry name" value="ZF_C3H1"/>
    <property type="match status" value="1"/>
</dbReference>
<comment type="subcellular location">
    <subcellularLocation>
        <location evidence="1">Cytoplasm</location>
    </subcellularLocation>
</comment>
<dbReference type="InterPro" id="IPR045055">
    <property type="entry name" value="DNA2/NAM7-like"/>
</dbReference>
<dbReference type="SMART" id="SM00438">
    <property type="entry name" value="ZnF_NFX"/>
    <property type="match status" value="4"/>
</dbReference>
<evidence type="ECO:0000256" key="8">
    <source>
        <dbReference type="ARBA" id="ARBA00022859"/>
    </source>
</evidence>
<evidence type="ECO:0000313" key="15">
    <source>
        <dbReference type="Proteomes" id="UP000693738"/>
    </source>
</evidence>
<dbReference type="CDD" id="cd18808">
    <property type="entry name" value="SF1_C_Upf1"/>
    <property type="match status" value="1"/>
</dbReference>
<feature type="domain" description="C3H1-type" evidence="12">
    <location>
        <begin position="14"/>
        <end position="41"/>
    </location>
</feature>
<keyword evidence="6" id="KW-0067">ATP-binding</keyword>
<feature type="zinc finger region" description="C3H1-type" evidence="9">
    <location>
        <begin position="14"/>
        <end position="41"/>
    </location>
</feature>
<name>A0A8J2NE18_FUSEQ</name>
<evidence type="ECO:0000256" key="11">
    <source>
        <dbReference type="SAM" id="MobiDB-lite"/>
    </source>
</evidence>
<protein>
    <recommendedName>
        <fullName evidence="16">NFX1-type zinc finger-containing protein 1</fullName>
    </recommendedName>
</protein>
<evidence type="ECO:0000313" key="14">
    <source>
        <dbReference type="EMBL" id="CAG7561173.1"/>
    </source>
</evidence>
<evidence type="ECO:0000256" key="7">
    <source>
        <dbReference type="ARBA" id="ARBA00022833"/>
    </source>
</evidence>
<dbReference type="InterPro" id="IPR000571">
    <property type="entry name" value="Znf_CCCH"/>
</dbReference>
<keyword evidence="3 9" id="KW-0479">Metal-binding</keyword>
<organism evidence="14 15">
    <name type="scientific">Fusarium equiseti</name>
    <name type="common">Fusarium scirpi</name>
    <dbReference type="NCBI Taxonomy" id="61235"/>
    <lineage>
        <taxon>Eukaryota</taxon>
        <taxon>Fungi</taxon>
        <taxon>Dikarya</taxon>
        <taxon>Ascomycota</taxon>
        <taxon>Pezizomycotina</taxon>
        <taxon>Sordariomycetes</taxon>
        <taxon>Hypocreomycetidae</taxon>
        <taxon>Hypocreales</taxon>
        <taxon>Nectriaceae</taxon>
        <taxon>Fusarium</taxon>
        <taxon>Fusarium incarnatum-equiseti species complex</taxon>
    </lineage>
</organism>